<gene>
    <name evidence="6" type="ORF">HDA36_003704</name>
</gene>
<dbReference type="InterPro" id="IPR036271">
    <property type="entry name" value="Tet_transcr_reg_TetR-rel_C_sf"/>
</dbReference>
<name>A0A7W8QPS4_9ACTN</name>
<evidence type="ECO:0000313" key="7">
    <source>
        <dbReference type="Proteomes" id="UP000572635"/>
    </source>
</evidence>
<dbReference type="GO" id="GO:0003677">
    <property type="term" value="F:DNA binding"/>
    <property type="evidence" value="ECO:0007669"/>
    <property type="project" value="UniProtKB-UniRule"/>
</dbReference>
<proteinExistence type="predicted"/>
<dbReference type="InterPro" id="IPR001647">
    <property type="entry name" value="HTH_TetR"/>
</dbReference>
<dbReference type="PRINTS" id="PR00455">
    <property type="entry name" value="HTHTETR"/>
</dbReference>
<sequence length="191" mass="20797">MTATGTDRPLTPAGRRVLDTASRLFYQRGINTVGMELIAEQAGVTKKTVYDRFGSKDALVAAYLAERDRRWRAWVGEQTAAAGGPRERALAVFDALESWMEGLEPRGCAMVNACVELTDPDHPGLRVAREQKRWTRELFRGLAAEAGAADPDEAADTLLVLHEGAVIAYQTAGVRTAVRTARRAAGDLLSR</sequence>
<dbReference type="InterPro" id="IPR011075">
    <property type="entry name" value="TetR_C"/>
</dbReference>
<reference evidence="6 7" key="1">
    <citation type="submission" date="2020-08" db="EMBL/GenBank/DDBJ databases">
        <title>Sequencing the genomes of 1000 actinobacteria strains.</title>
        <authorList>
            <person name="Klenk H.-P."/>
        </authorList>
    </citation>
    <scope>NUCLEOTIDE SEQUENCE [LARGE SCALE GENOMIC DNA]</scope>
    <source>
        <strain evidence="6 7">DSM 44551</strain>
    </source>
</reference>
<protein>
    <submittedName>
        <fullName evidence="6">AcrR family transcriptional regulator</fullName>
    </submittedName>
</protein>
<dbReference type="Proteomes" id="UP000572635">
    <property type="component" value="Unassembled WGS sequence"/>
</dbReference>
<dbReference type="PANTHER" id="PTHR47506">
    <property type="entry name" value="TRANSCRIPTIONAL REGULATORY PROTEIN"/>
    <property type="match status" value="1"/>
</dbReference>
<evidence type="ECO:0000256" key="2">
    <source>
        <dbReference type="ARBA" id="ARBA00023125"/>
    </source>
</evidence>
<evidence type="ECO:0000313" key="6">
    <source>
        <dbReference type="EMBL" id="MBB5433620.1"/>
    </source>
</evidence>
<evidence type="ECO:0000256" key="1">
    <source>
        <dbReference type="ARBA" id="ARBA00023015"/>
    </source>
</evidence>
<dbReference type="Pfam" id="PF00440">
    <property type="entry name" value="TetR_N"/>
    <property type="match status" value="1"/>
</dbReference>
<keyword evidence="3" id="KW-0804">Transcription</keyword>
<dbReference type="InterPro" id="IPR009057">
    <property type="entry name" value="Homeodomain-like_sf"/>
</dbReference>
<feature type="DNA-binding region" description="H-T-H motif" evidence="4">
    <location>
        <begin position="34"/>
        <end position="53"/>
    </location>
</feature>
<dbReference type="Gene3D" id="1.10.357.10">
    <property type="entry name" value="Tetracycline Repressor, domain 2"/>
    <property type="match status" value="1"/>
</dbReference>
<dbReference type="AlphaFoldDB" id="A0A7W8QPS4"/>
<evidence type="ECO:0000256" key="3">
    <source>
        <dbReference type="ARBA" id="ARBA00023163"/>
    </source>
</evidence>
<dbReference type="PANTHER" id="PTHR47506:SF1">
    <property type="entry name" value="HTH-TYPE TRANSCRIPTIONAL REGULATOR YJDC"/>
    <property type="match status" value="1"/>
</dbReference>
<accession>A0A7W8QPS4</accession>
<keyword evidence="7" id="KW-1185">Reference proteome</keyword>
<keyword evidence="1" id="KW-0805">Transcription regulation</keyword>
<keyword evidence="2 4" id="KW-0238">DNA-binding</keyword>
<dbReference type="PROSITE" id="PS50977">
    <property type="entry name" value="HTH_TETR_2"/>
    <property type="match status" value="1"/>
</dbReference>
<comment type="caution">
    <text evidence="6">The sequence shown here is derived from an EMBL/GenBank/DDBJ whole genome shotgun (WGS) entry which is preliminary data.</text>
</comment>
<evidence type="ECO:0000259" key="5">
    <source>
        <dbReference type="PROSITE" id="PS50977"/>
    </source>
</evidence>
<dbReference type="RefSeq" id="WP_184393528.1">
    <property type="nucleotide sequence ID" value="NZ_BAAAJD010000125.1"/>
</dbReference>
<dbReference type="SUPFAM" id="SSF46689">
    <property type="entry name" value="Homeodomain-like"/>
    <property type="match status" value="1"/>
</dbReference>
<organism evidence="6 7">
    <name type="scientific">Nocardiopsis composta</name>
    <dbReference type="NCBI Taxonomy" id="157465"/>
    <lineage>
        <taxon>Bacteria</taxon>
        <taxon>Bacillati</taxon>
        <taxon>Actinomycetota</taxon>
        <taxon>Actinomycetes</taxon>
        <taxon>Streptosporangiales</taxon>
        <taxon>Nocardiopsidaceae</taxon>
        <taxon>Nocardiopsis</taxon>
    </lineage>
</organism>
<dbReference type="EMBL" id="JACHDB010000001">
    <property type="protein sequence ID" value="MBB5433620.1"/>
    <property type="molecule type" value="Genomic_DNA"/>
</dbReference>
<dbReference type="Pfam" id="PF16925">
    <property type="entry name" value="TetR_C_13"/>
    <property type="match status" value="1"/>
</dbReference>
<dbReference type="SUPFAM" id="SSF48498">
    <property type="entry name" value="Tetracyclin repressor-like, C-terminal domain"/>
    <property type="match status" value="1"/>
</dbReference>
<evidence type="ECO:0000256" key="4">
    <source>
        <dbReference type="PROSITE-ProRule" id="PRU00335"/>
    </source>
</evidence>
<feature type="domain" description="HTH tetR-type" evidence="5">
    <location>
        <begin position="11"/>
        <end position="71"/>
    </location>
</feature>